<evidence type="ECO:0000256" key="1">
    <source>
        <dbReference type="SAM" id="MobiDB-lite"/>
    </source>
</evidence>
<comment type="caution">
    <text evidence="2">The sequence shown here is derived from an EMBL/GenBank/DDBJ whole genome shotgun (WGS) entry which is preliminary data.</text>
</comment>
<reference evidence="2" key="1">
    <citation type="submission" date="2023-01" db="EMBL/GenBank/DDBJ databases">
        <title>Draft genome sequence of Nocardiopsis sp. LSu2-4 isolated from halophytes.</title>
        <authorList>
            <person name="Duangmal K."/>
            <person name="Chantavorakit T."/>
        </authorList>
    </citation>
    <scope>NUCLEOTIDE SEQUENCE</scope>
    <source>
        <strain evidence="2">LSu2-4</strain>
    </source>
</reference>
<protein>
    <submittedName>
        <fullName evidence="2">DivIVA domain-containing protein</fullName>
    </submittedName>
</protein>
<accession>A0ABT4TLL9</accession>
<keyword evidence="3" id="KW-1185">Reference proteome</keyword>
<dbReference type="NCBIfam" id="TIGR03544">
    <property type="entry name" value="DivI1A_domain"/>
    <property type="match status" value="2"/>
</dbReference>
<dbReference type="Proteomes" id="UP001165685">
    <property type="component" value="Unassembled WGS sequence"/>
</dbReference>
<dbReference type="Gene3D" id="6.10.250.660">
    <property type="match status" value="1"/>
</dbReference>
<dbReference type="RefSeq" id="WP_270678254.1">
    <property type="nucleotide sequence ID" value="NZ_JAQFWP010000023.1"/>
</dbReference>
<organism evidence="2 3">
    <name type="scientific">Nocardiopsis suaedae</name>
    <dbReference type="NCBI Taxonomy" id="3018444"/>
    <lineage>
        <taxon>Bacteria</taxon>
        <taxon>Bacillati</taxon>
        <taxon>Actinomycetota</taxon>
        <taxon>Actinomycetes</taxon>
        <taxon>Streptosporangiales</taxon>
        <taxon>Nocardiopsidaceae</taxon>
        <taxon>Nocardiopsis</taxon>
    </lineage>
</organism>
<feature type="region of interest" description="Disordered" evidence="1">
    <location>
        <begin position="76"/>
        <end position="107"/>
    </location>
</feature>
<gene>
    <name evidence="2" type="ORF">O4U47_13855</name>
</gene>
<evidence type="ECO:0000313" key="2">
    <source>
        <dbReference type="EMBL" id="MDA2805599.1"/>
    </source>
</evidence>
<feature type="compositionally biased region" description="Low complexity" evidence="1">
    <location>
        <begin position="87"/>
        <end position="102"/>
    </location>
</feature>
<proteinExistence type="predicted"/>
<dbReference type="InterPro" id="IPR019933">
    <property type="entry name" value="DivIVA_domain"/>
</dbReference>
<evidence type="ECO:0000313" key="3">
    <source>
        <dbReference type="Proteomes" id="UP001165685"/>
    </source>
</evidence>
<dbReference type="EMBL" id="JAQFWP010000023">
    <property type="protein sequence ID" value="MDA2805599.1"/>
    <property type="molecule type" value="Genomic_DNA"/>
</dbReference>
<sequence>MSDLPPQLSQLFGPERPTFDVTLRGYHRGQVDALVERLWSGPAATAREVRGAAFDVALRGYDQAQVDAFTEQAAARLEEGAPDDTGAASSADPSAEPSAAPDETPEFDIAMRGYDRFQVQELIERYLRSDPALTAEDLASPRLGTVLRGYHRDQVDAYLAAAAERLQGR</sequence>
<name>A0ABT4TLL9_9ACTN</name>